<evidence type="ECO:0000313" key="1">
    <source>
        <dbReference type="EMBL" id="KKN31316.1"/>
    </source>
</evidence>
<organism evidence="1">
    <name type="scientific">marine sediment metagenome</name>
    <dbReference type="NCBI Taxonomy" id="412755"/>
    <lineage>
        <taxon>unclassified sequences</taxon>
        <taxon>metagenomes</taxon>
        <taxon>ecological metagenomes</taxon>
    </lineage>
</organism>
<gene>
    <name evidence="1" type="ORF">LCGC14_0825210</name>
</gene>
<accession>A0A0F9S2I0</accession>
<reference evidence="1" key="1">
    <citation type="journal article" date="2015" name="Nature">
        <title>Complex archaea that bridge the gap between prokaryotes and eukaryotes.</title>
        <authorList>
            <person name="Spang A."/>
            <person name="Saw J.H."/>
            <person name="Jorgensen S.L."/>
            <person name="Zaremba-Niedzwiedzka K."/>
            <person name="Martijn J."/>
            <person name="Lind A.E."/>
            <person name="van Eijk R."/>
            <person name="Schleper C."/>
            <person name="Guy L."/>
            <person name="Ettema T.J."/>
        </authorList>
    </citation>
    <scope>NUCLEOTIDE SEQUENCE</scope>
</reference>
<name>A0A0F9S2I0_9ZZZZ</name>
<dbReference type="EMBL" id="LAZR01002339">
    <property type="protein sequence ID" value="KKN31316.1"/>
    <property type="molecule type" value="Genomic_DNA"/>
</dbReference>
<comment type="caution">
    <text evidence="1">The sequence shown here is derived from an EMBL/GenBank/DDBJ whole genome shotgun (WGS) entry which is preliminary data.</text>
</comment>
<dbReference type="AlphaFoldDB" id="A0A0F9S2I0"/>
<protein>
    <submittedName>
        <fullName evidence="1">Uncharacterized protein</fullName>
    </submittedName>
</protein>
<proteinExistence type="predicted"/>
<sequence>MEPQVLRHIRLASFDFNNNGSITEVFTITHALDLATPESLIDCFRRFLYVLDFIPSDEGIEDIFNNNKGSELGNIDITKEEPAPIKKNIDVKKEVSNNNNIEKFLKQMNESPEFTKRIFELFLRDINDGKI</sequence>